<comment type="similarity">
    <text evidence="2">Belongs to the FPP/GGPP synthase family.</text>
</comment>
<gene>
    <name evidence="12" type="ORF">EW145_g1870</name>
</gene>
<feature type="region of interest" description="Disordered" evidence="11">
    <location>
        <begin position="572"/>
        <end position="591"/>
    </location>
</feature>
<dbReference type="PROSITE" id="PS00723">
    <property type="entry name" value="POLYPRENYL_SYNTHASE_1"/>
    <property type="match status" value="1"/>
</dbReference>
<evidence type="ECO:0000256" key="1">
    <source>
        <dbReference type="ARBA" id="ARBA00001946"/>
    </source>
</evidence>
<evidence type="ECO:0000256" key="9">
    <source>
        <dbReference type="ARBA" id="ARBA00032873"/>
    </source>
</evidence>
<feature type="compositionally biased region" description="Basic and acidic residues" evidence="11">
    <location>
        <begin position="663"/>
        <end position="682"/>
    </location>
</feature>
<feature type="region of interest" description="Disordered" evidence="11">
    <location>
        <begin position="451"/>
        <end position="485"/>
    </location>
</feature>
<dbReference type="Pfam" id="PF00348">
    <property type="entry name" value="polyprenyl_synt"/>
    <property type="match status" value="2"/>
</dbReference>
<reference evidence="12 13" key="1">
    <citation type="submission" date="2019-02" db="EMBL/GenBank/DDBJ databases">
        <title>Genome sequencing of the rare red list fungi Phellinidium pouzarii.</title>
        <authorList>
            <person name="Buettner E."/>
            <person name="Kellner H."/>
        </authorList>
    </citation>
    <scope>NUCLEOTIDE SEQUENCE [LARGE SCALE GENOMIC DNA]</scope>
    <source>
        <strain evidence="12 13">DSM 108285</strain>
    </source>
</reference>
<evidence type="ECO:0000256" key="5">
    <source>
        <dbReference type="ARBA" id="ARBA00032052"/>
    </source>
</evidence>
<dbReference type="Gene3D" id="1.10.600.10">
    <property type="entry name" value="Farnesyl Diphosphate Synthase"/>
    <property type="match status" value="2"/>
</dbReference>
<dbReference type="InterPro" id="IPR000092">
    <property type="entry name" value="Polyprenyl_synt"/>
</dbReference>
<comment type="caution">
    <text evidence="12">The sequence shown here is derived from an EMBL/GenBank/DDBJ whole genome shotgun (WGS) entry which is preliminary data.</text>
</comment>
<comment type="cofactor">
    <cofactor evidence="1">
        <name>Mg(2+)</name>
        <dbReference type="ChEBI" id="CHEBI:18420"/>
    </cofactor>
</comment>
<dbReference type="InterPro" id="IPR033749">
    <property type="entry name" value="Polyprenyl_synt_CS"/>
</dbReference>
<feature type="compositionally biased region" description="Low complexity" evidence="11">
    <location>
        <begin position="607"/>
        <end position="630"/>
    </location>
</feature>
<dbReference type="SUPFAM" id="SSF48576">
    <property type="entry name" value="Terpenoid synthases"/>
    <property type="match status" value="1"/>
</dbReference>
<keyword evidence="3" id="KW-0479">Metal-binding</keyword>
<evidence type="ECO:0000256" key="6">
    <source>
        <dbReference type="ARBA" id="ARBA00032380"/>
    </source>
</evidence>
<dbReference type="PROSITE" id="PS00444">
    <property type="entry name" value="POLYPRENYL_SYNTHASE_2"/>
    <property type="match status" value="1"/>
</dbReference>
<dbReference type="SUPFAM" id="SSF53613">
    <property type="entry name" value="Ribokinase-like"/>
    <property type="match status" value="1"/>
</dbReference>
<evidence type="ECO:0000256" key="7">
    <source>
        <dbReference type="ARBA" id="ARBA00032424"/>
    </source>
</evidence>
<proteinExistence type="inferred from homology"/>
<feature type="region of interest" description="Disordered" evidence="11">
    <location>
        <begin position="601"/>
        <end position="630"/>
    </location>
</feature>
<organism evidence="12 13">
    <name type="scientific">Phellinidium pouzarii</name>
    <dbReference type="NCBI Taxonomy" id="167371"/>
    <lineage>
        <taxon>Eukaryota</taxon>
        <taxon>Fungi</taxon>
        <taxon>Dikarya</taxon>
        <taxon>Basidiomycota</taxon>
        <taxon>Agaricomycotina</taxon>
        <taxon>Agaricomycetes</taxon>
        <taxon>Hymenochaetales</taxon>
        <taxon>Hymenochaetaceae</taxon>
        <taxon>Phellinidium</taxon>
    </lineage>
</organism>
<dbReference type="InterPro" id="IPR008949">
    <property type="entry name" value="Isoprenoid_synthase_dom_sf"/>
</dbReference>
<evidence type="ECO:0000256" key="3">
    <source>
        <dbReference type="ARBA" id="ARBA00022723"/>
    </source>
</evidence>
<dbReference type="InterPro" id="IPR029056">
    <property type="entry name" value="Ribokinase-like"/>
</dbReference>
<keyword evidence="4" id="KW-0460">Magnesium</keyword>
<evidence type="ECO:0000313" key="12">
    <source>
        <dbReference type="EMBL" id="THH09641.1"/>
    </source>
</evidence>
<evidence type="ECO:0000256" key="4">
    <source>
        <dbReference type="ARBA" id="ARBA00022842"/>
    </source>
</evidence>
<dbReference type="AlphaFoldDB" id="A0A4S4LEL8"/>
<name>A0A4S4LEL8_9AGAM</name>
<dbReference type="Gene3D" id="3.40.1190.20">
    <property type="match status" value="1"/>
</dbReference>
<dbReference type="PANTHER" id="PTHR12001:SF44">
    <property type="entry name" value="GERANYLGERANYL PYROPHOSPHATE SYNTHASE"/>
    <property type="match status" value="1"/>
</dbReference>
<dbReference type="GO" id="GO:0046872">
    <property type="term" value="F:metal ion binding"/>
    <property type="evidence" value="ECO:0007669"/>
    <property type="project" value="UniProtKB-KW"/>
</dbReference>
<evidence type="ECO:0000313" key="13">
    <source>
        <dbReference type="Proteomes" id="UP000308199"/>
    </source>
</evidence>
<dbReference type="EMBL" id="SGPK01000057">
    <property type="protein sequence ID" value="THH09641.1"/>
    <property type="molecule type" value="Genomic_DNA"/>
</dbReference>
<keyword evidence="13" id="KW-1185">Reference proteome</keyword>
<dbReference type="Proteomes" id="UP000308199">
    <property type="component" value="Unassembled WGS sequence"/>
</dbReference>
<evidence type="ECO:0000256" key="2">
    <source>
        <dbReference type="ARBA" id="ARBA00006706"/>
    </source>
</evidence>
<feature type="compositionally biased region" description="Low complexity" evidence="11">
    <location>
        <begin position="454"/>
        <end position="483"/>
    </location>
</feature>
<dbReference type="GO" id="GO:0008299">
    <property type="term" value="P:isoprenoid biosynthetic process"/>
    <property type="evidence" value="ECO:0007669"/>
    <property type="project" value="InterPro"/>
</dbReference>
<dbReference type="GO" id="GO:0004659">
    <property type="term" value="F:prenyltransferase activity"/>
    <property type="evidence" value="ECO:0007669"/>
    <property type="project" value="InterPro"/>
</dbReference>
<evidence type="ECO:0000256" key="8">
    <source>
        <dbReference type="ARBA" id="ARBA00032448"/>
    </source>
</evidence>
<protein>
    <recommendedName>
        <fullName evidence="9">(2E,6E)-farnesyl diphosphate synthase</fullName>
    </recommendedName>
    <alternativeName>
        <fullName evidence="8">Dimethylallyltranstransferase</fullName>
    </alternativeName>
    <alternativeName>
        <fullName evidence="7">Farnesyl diphosphate synthase</fullName>
    </alternativeName>
    <alternativeName>
        <fullName evidence="5">Farnesyltranstransferase</fullName>
    </alternativeName>
    <alternativeName>
        <fullName evidence="10">Geranylgeranyl diphosphate synthase</fullName>
    </alternativeName>
    <alternativeName>
        <fullName evidence="6">Geranyltranstransferase</fullName>
    </alternativeName>
</protein>
<dbReference type="OrthoDB" id="204058at2759"/>
<sequence>MQSSDIQQYTNMLDRLAQPPQWTTANEAALTEPFAYITATPGKEIRARMIAAFDAWLRVPPEKLEVIGKVVNMLHSASLLVDDIEDDSQLRRGSPGMMYCAQDIRRSADDQLRELCLLPGVCGAVSTARFVDVRCRQDCDRRAPQFTPGTRSGALMARFITMPNRGRIYRHETGGLFRIATKLMMICATTNREIDYVPLVNLIGVFFQIRDDYFNLQSKEYETNKGFAEDLTEGKFSFPVVHGIRADRSNRQVLNVLQKRPTTPTLKHFTINYLAKHTKSFDYTLSVLESLETQIRDEIVRLGSNEAAPAGKMSRPSAQSSSAGTWPRSLRIVASGTLFLTHVLTLPSFPGEAAVARARSVASSRGGSAANVLAALGQFTGVMALLVAPLAGNSEGKALARDLQRERVDTRMCRLWDGAGVPSAWVIESDITHEEFVSLLGPLLVPENYEYMNSQGGPSSPAGMPSSRPQSGGNSPNPQNQSPAPFEWLHFEGRSIKTTLSNIIGIDGLARERKWRSHCVFSLDVCKVRQGVEALIPHADVIFFSVPTREYLQSSGWVDDDPALQAMRPLSTVTASDSSGDAPGADPRAVGSVRSGSGFWAAGHRTGSGTSSSAFTASSGLGSGPQSSGLRDSSGYMYGDFGALGGMSDIPEHVALEDADVDHDSQGTEVGNGHKQETGSAKERKRAKKDMHDEAAAQDAFIAGMIYSLGQRILPGSPYTPSAASYSQAYGSNNLDFDRGRWKLEDCLRFASEFAGRRARRRDFVGLAEEMRRAGWLD</sequence>
<dbReference type="PANTHER" id="PTHR12001">
    <property type="entry name" value="GERANYLGERANYL PYROPHOSPHATE SYNTHASE"/>
    <property type="match status" value="1"/>
</dbReference>
<evidence type="ECO:0000256" key="11">
    <source>
        <dbReference type="SAM" id="MobiDB-lite"/>
    </source>
</evidence>
<accession>A0A4S4LEL8</accession>
<evidence type="ECO:0000256" key="10">
    <source>
        <dbReference type="ARBA" id="ARBA00033096"/>
    </source>
</evidence>
<feature type="region of interest" description="Disordered" evidence="11">
    <location>
        <begin position="663"/>
        <end position="693"/>
    </location>
</feature>